<dbReference type="EMBL" id="CP097502">
    <property type="protein sequence ID" value="URD74823.1"/>
    <property type="molecule type" value="Genomic_DNA"/>
</dbReference>
<accession>A0A9E7EF90</accession>
<feature type="domain" description="EGF-like" evidence="7">
    <location>
        <begin position="732"/>
        <end position="773"/>
    </location>
</feature>
<dbReference type="CDD" id="cd00054">
    <property type="entry name" value="EGF_CA"/>
    <property type="match status" value="2"/>
</dbReference>
<dbReference type="OrthoDB" id="784156at2759"/>
<proteinExistence type="predicted"/>
<name>A0A9E7EF90_9LILI</name>
<feature type="domain" description="EGF-like" evidence="7">
    <location>
        <begin position="405"/>
        <end position="446"/>
    </location>
</feature>
<dbReference type="FunFam" id="2.10.25.10:FF:000628">
    <property type="entry name" value="Wall-associated receptor kinase 2"/>
    <property type="match status" value="1"/>
</dbReference>
<protein>
    <recommendedName>
        <fullName evidence="7">EGF-like domain-containing protein</fullName>
    </recommendedName>
</protein>
<keyword evidence="2 6" id="KW-0245">EGF-like domain</keyword>
<dbReference type="AlphaFoldDB" id="A0A9E7EF90"/>
<dbReference type="SMART" id="SM00179">
    <property type="entry name" value="EGF_CA"/>
    <property type="match status" value="2"/>
</dbReference>
<dbReference type="Gene3D" id="2.10.25.10">
    <property type="entry name" value="Laminin"/>
    <property type="match status" value="4"/>
</dbReference>
<sequence length="796" mass="87908">MEARLHFLLHSSLSEIGNATCEVVHRNLTMSCACVSEHSECFELFQNGPGYRCVPPAVKAIPTSLMDAKTSTSVLIKIVIPAMACIRRNTLGGDISSCPEGTLGDPLNGTRTPDHIPRLTVKLLMLPLVGAAASAAAPLPGCRTRCGEVDVPYPFGIGPNCSREGFSLDCNTTDDGLEKLFVFNVEITNISLPQGQARMLNEISWQCYNVSTNSSDTSEWQLNFVDTPYRFSDDLNKFTVIGCDTLAYIGDFQRADSYQSGCVSVCHNEVSLVNSSCSGIGCCQTSIPKDLAYYEVWFDSNFNSSSIWNFSRCSYAVLLEANQFEFLTSYITTTQFWYNNDGTAPLVVDWAIGNETCEVAQRDKTSYACISEHSECLNSSNGPGYLCNCSSGYHGNPYVAQGCQDIDECSDNHRYPCHGICQNLPGSYKCFCPPGTYGDALNGTCTQQQKLQSSAKMAIGTGDGLIFLLTSGIKFIKTKERYMRRMVSNWIDLHPLMRGLDLTVNLWAQRHLQQLHCLAAERDAARLTSPTLLASVRTVRWKASHWDCNTTTGGHEKLFVFNVEIVNISLPLGQARMLNAISWQCYNVSTNSIDYNTWSLNLTNTPYRFSDDLNKFTVIGCDTLAYIGDFQRADSYQSGCVSVCHNEANRFEFLTSYITTTQFWYNNNGTAPLVVDWAIGNETCEVAQRDKTSYACISEHSECLNSSNGPGYLCNCLRGYHGNPYVAQGCQDIDECSDKDQYPCHGICQNLPGSHNCFCPVGTYGDAVNGTCTQTQHQKLPSSAKVAIELLSFRKC</sequence>
<keyword evidence="4" id="KW-0677">Repeat</keyword>
<dbReference type="SMART" id="SM00181">
    <property type="entry name" value="EGF"/>
    <property type="match status" value="4"/>
</dbReference>
<comment type="subcellular location">
    <subcellularLocation>
        <location evidence="1">Membrane</location>
        <topology evidence="1">Single-pass membrane protein</topology>
    </subcellularLocation>
</comment>
<reference evidence="8" key="1">
    <citation type="submission" date="2022-05" db="EMBL/GenBank/DDBJ databases">
        <title>The Musa troglodytarum L. genome provides insights into the mechanism of non-climacteric behaviour and enrichment of carotenoids.</title>
        <authorList>
            <person name="Wang J."/>
        </authorList>
    </citation>
    <scope>NUCLEOTIDE SEQUENCE</scope>
    <source>
        <tissue evidence="8">Leaf</tissue>
    </source>
</reference>
<dbReference type="InterPro" id="IPR001881">
    <property type="entry name" value="EGF-like_Ca-bd_dom"/>
</dbReference>
<dbReference type="InterPro" id="IPR025287">
    <property type="entry name" value="WAK_GUB"/>
</dbReference>
<dbReference type="InterPro" id="IPR000742">
    <property type="entry name" value="EGF"/>
</dbReference>
<dbReference type="GO" id="GO:0030247">
    <property type="term" value="F:polysaccharide binding"/>
    <property type="evidence" value="ECO:0007669"/>
    <property type="project" value="InterPro"/>
</dbReference>
<evidence type="ECO:0000313" key="9">
    <source>
        <dbReference type="Proteomes" id="UP001055439"/>
    </source>
</evidence>
<dbReference type="GO" id="GO:0005509">
    <property type="term" value="F:calcium ion binding"/>
    <property type="evidence" value="ECO:0007669"/>
    <property type="project" value="InterPro"/>
</dbReference>
<dbReference type="Pfam" id="PF07645">
    <property type="entry name" value="EGF_CA"/>
    <property type="match status" value="2"/>
</dbReference>
<keyword evidence="9" id="KW-1185">Reference proteome</keyword>
<evidence type="ECO:0000256" key="2">
    <source>
        <dbReference type="ARBA" id="ARBA00022536"/>
    </source>
</evidence>
<evidence type="ECO:0000256" key="5">
    <source>
        <dbReference type="ARBA" id="ARBA00023157"/>
    </source>
</evidence>
<keyword evidence="5" id="KW-1015">Disulfide bond</keyword>
<evidence type="ECO:0000256" key="6">
    <source>
        <dbReference type="PROSITE-ProRule" id="PRU00076"/>
    </source>
</evidence>
<dbReference type="Pfam" id="PF13947">
    <property type="entry name" value="GUB_WAK_bind"/>
    <property type="match status" value="1"/>
</dbReference>
<dbReference type="Proteomes" id="UP001055439">
    <property type="component" value="Chromosome 1"/>
</dbReference>
<dbReference type="InterPro" id="IPR000152">
    <property type="entry name" value="EGF-type_Asp/Asn_hydroxyl_site"/>
</dbReference>
<evidence type="ECO:0000256" key="1">
    <source>
        <dbReference type="ARBA" id="ARBA00004167"/>
    </source>
</evidence>
<dbReference type="PANTHER" id="PTHR33491">
    <property type="entry name" value="OSJNBA0016N04.9 PROTEIN"/>
    <property type="match status" value="1"/>
</dbReference>
<dbReference type="GO" id="GO:0016020">
    <property type="term" value="C:membrane"/>
    <property type="evidence" value="ECO:0007669"/>
    <property type="project" value="UniProtKB-SubCell"/>
</dbReference>
<dbReference type="PROSITE" id="PS50026">
    <property type="entry name" value="EGF_3"/>
    <property type="match status" value="2"/>
</dbReference>
<organism evidence="8 9">
    <name type="scientific">Musa troglodytarum</name>
    <name type="common">fe'i banana</name>
    <dbReference type="NCBI Taxonomy" id="320322"/>
    <lineage>
        <taxon>Eukaryota</taxon>
        <taxon>Viridiplantae</taxon>
        <taxon>Streptophyta</taxon>
        <taxon>Embryophyta</taxon>
        <taxon>Tracheophyta</taxon>
        <taxon>Spermatophyta</taxon>
        <taxon>Magnoliopsida</taxon>
        <taxon>Liliopsida</taxon>
        <taxon>Zingiberales</taxon>
        <taxon>Musaceae</taxon>
        <taxon>Musa</taxon>
    </lineage>
</organism>
<dbReference type="InterPro" id="IPR049883">
    <property type="entry name" value="NOTCH1_EGF-like"/>
</dbReference>
<dbReference type="PROSITE" id="PS00010">
    <property type="entry name" value="ASX_HYDROXYL"/>
    <property type="match status" value="1"/>
</dbReference>
<evidence type="ECO:0000256" key="4">
    <source>
        <dbReference type="ARBA" id="ARBA00022737"/>
    </source>
</evidence>
<dbReference type="InterPro" id="IPR018097">
    <property type="entry name" value="EGF_Ca-bd_CS"/>
</dbReference>
<keyword evidence="3" id="KW-0732">Signal</keyword>
<comment type="caution">
    <text evidence="6">Lacks conserved residue(s) required for the propagation of feature annotation.</text>
</comment>
<dbReference type="FunFam" id="2.10.25.10:FF:000038">
    <property type="entry name" value="Fibrillin 2"/>
    <property type="match status" value="1"/>
</dbReference>
<dbReference type="PROSITE" id="PS01187">
    <property type="entry name" value="EGF_CA"/>
    <property type="match status" value="1"/>
</dbReference>
<evidence type="ECO:0000259" key="7">
    <source>
        <dbReference type="PROSITE" id="PS50026"/>
    </source>
</evidence>
<gene>
    <name evidence="8" type="ORF">MUK42_09132</name>
</gene>
<evidence type="ECO:0000256" key="3">
    <source>
        <dbReference type="ARBA" id="ARBA00022729"/>
    </source>
</evidence>
<dbReference type="SUPFAM" id="SSF57196">
    <property type="entry name" value="EGF/Laminin"/>
    <property type="match status" value="2"/>
</dbReference>
<evidence type="ECO:0000313" key="8">
    <source>
        <dbReference type="EMBL" id="URD74823.1"/>
    </source>
</evidence>